<dbReference type="PANTHER" id="PTHR10559">
    <property type="entry name" value="TRANSCOBALAMIN-1/GASTRIC INTRINSIC FACTOR"/>
    <property type="match status" value="1"/>
</dbReference>
<dbReference type="PANTHER" id="PTHR10559:SF18">
    <property type="entry name" value="TRANSCOBALAMIN II"/>
    <property type="match status" value="1"/>
</dbReference>
<protein>
    <submittedName>
        <fullName evidence="2">Uncharacterized protein</fullName>
    </submittedName>
</protein>
<name>A0AAW0PHT0_9GOBI</name>
<reference evidence="3" key="1">
    <citation type="submission" date="2024-04" db="EMBL/GenBank/DDBJ databases">
        <title>Salinicola lusitanus LLJ914,a marine bacterium isolated from the Okinawa Trough.</title>
        <authorList>
            <person name="Li J."/>
        </authorList>
    </citation>
    <scope>NUCLEOTIDE SEQUENCE [LARGE SCALE GENOMIC DNA]</scope>
</reference>
<keyword evidence="1" id="KW-0732">Signal</keyword>
<dbReference type="Proteomes" id="UP001460270">
    <property type="component" value="Unassembled WGS sequence"/>
</dbReference>
<keyword evidence="3" id="KW-1185">Reference proteome</keyword>
<accession>A0AAW0PHT0</accession>
<dbReference type="Gene3D" id="2.170.130.30">
    <property type="match status" value="1"/>
</dbReference>
<dbReference type="InterPro" id="IPR051588">
    <property type="entry name" value="Cobalamin_Transport"/>
</dbReference>
<evidence type="ECO:0000313" key="2">
    <source>
        <dbReference type="EMBL" id="KAK7925525.1"/>
    </source>
</evidence>
<comment type="caution">
    <text evidence="2">The sequence shown here is derived from an EMBL/GenBank/DDBJ whole genome shotgun (WGS) entry which is preliminary data.</text>
</comment>
<dbReference type="AlphaFoldDB" id="A0AAW0PHT0"/>
<sequence>MAATTFLVTLGCLLLLQGIFSDKGPEAVPLTLTVENTFSNAVPDTYVTSIVEGSVLLSALRRLQESQQDFKFTVKEDPDFGLFLESVNELSGDKSSYWEILAENSGELTRLDVGVGCYKPKAFEHIILRFKKSF</sequence>
<feature type="chain" id="PRO_5043530559" evidence="1">
    <location>
        <begin position="22"/>
        <end position="134"/>
    </location>
</feature>
<organism evidence="2 3">
    <name type="scientific">Mugilogobius chulae</name>
    <name type="common">yellowstripe goby</name>
    <dbReference type="NCBI Taxonomy" id="88201"/>
    <lineage>
        <taxon>Eukaryota</taxon>
        <taxon>Metazoa</taxon>
        <taxon>Chordata</taxon>
        <taxon>Craniata</taxon>
        <taxon>Vertebrata</taxon>
        <taxon>Euteleostomi</taxon>
        <taxon>Actinopterygii</taxon>
        <taxon>Neopterygii</taxon>
        <taxon>Teleostei</taxon>
        <taxon>Neoteleostei</taxon>
        <taxon>Acanthomorphata</taxon>
        <taxon>Gobiaria</taxon>
        <taxon>Gobiiformes</taxon>
        <taxon>Gobioidei</taxon>
        <taxon>Gobiidae</taxon>
        <taxon>Gobionellinae</taxon>
        <taxon>Mugilogobius</taxon>
    </lineage>
</organism>
<proteinExistence type="predicted"/>
<dbReference type="GO" id="GO:0015889">
    <property type="term" value="P:cobalamin transport"/>
    <property type="evidence" value="ECO:0007669"/>
    <property type="project" value="TreeGrafter"/>
</dbReference>
<gene>
    <name evidence="2" type="ORF">WMY93_007835</name>
</gene>
<feature type="signal peptide" evidence="1">
    <location>
        <begin position="1"/>
        <end position="21"/>
    </location>
</feature>
<evidence type="ECO:0000256" key="1">
    <source>
        <dbReference type="SAM" id="SignalP"/>
    </source>
</evidence>
<evidence type="ECO:0000313" key="3">
    <source>
        <dbReference type="Proteomes" id="UP001460270"/>
    </source>
</evidence>
<dbReference type="GO" id="GO:0031419">
    <property type="term" value="F:cobalamin binding"/>
    <property type="evidence" value="ECO:0007669"/>
    <property type="project" value="TreeGrafter"/>
</dbReference>
<dbReference type="EMBL" id="JBBPFD010000005">
    <property type="protein sequence ID" value="KAK7925525.1"/>
    <property type="molecule type" value="Genomic_DNA"/>
</dbReference>
<dbReference type="GO" id="GO:0005615">
    <property type="term" value="C:extracellular space"/>
    <property type="evidence" value="ECO:0007669"/>
    <property type="project" value="TreeGrafter"/>
</dbReference>